<dbReference type="GO" id="GO:0003735">
    <property type="term" value="F:structural constituent of ribosome"/>
    <property type="evidence" value="ECO:0007669"/>
    <property type="project" value="InterPro"/>
</dbReference>
<evidence type="ECO:0000256" key="3">
    <source>
        <dbReference type="ARBA" id="ARBA00023274"/>
    </source>
</evidence>
<accession>A0A7S3VJ66</accession>
<protein>
    <recommendedName>
        <fullName evidence="6">30S ribosomal protein S11</fullName>
    </recommendedName>
</protein>
<dbReference type="InterPro" id="IPR001971">
    <property type="entry name" value="Ribosomal_uS11"/>
</dbReference>
<dbReference type="NCBIfam" id="NF003698">
    <property type="entry name" value="PRK05309.1"/>
    <property type="match status" value="1"/>
</dbReference>
<dbReference type="AlphaFoldDB" id="A0A7S3VJ66"/>
<keyword evidence="3" id="KW-0687">Ribonucleoprotein</keyword>
<dbReference type="Gene3D" id="3.30.420.80">
    <property type="entry name" value="Ribosomal protein S11"/>
    <property type="match status" value="1"/>
</dbReference>
<evidence type="ECO:0000313" key="5">
    <source>
        <dbReference type="EMBL" id="CAE0488310.1"/>
    </source>
</evidence>
<dbReference type="HAMAP" id="MF_01310">
    <property type="entry name" value="Ribosomal_uS11"/>
    <property type="match status" value="1"/>
</dbReference>
<dbReference type="EMBL" id="HBIP01006525">
    <property type="protein sequence ID" value="CAE0488310.1"/>
    <property type="molecule type" value="Transcribed_RNA"/>
</dbReference>
<dbReference type="GO" id="GO:1990904">
    <property type="term" value="C:ribonucleoprotein complex"/>
    <property type="evidence" value="ECO:0007669"/>
    <property type="project" value="UniProtKB-KW"/>
</dbReference>
<feature type="compositionally biased region" description="Low complexity" evidence="4">
    <location>
        <begin position="72"/>
        <end position="111"/>
    </location>
</feature>
<dbReference type="InterPro" id="IPR036967">
    <property type="entry name" value="Ribosomal_uS11_sf"/>
</dbReference>
<keyword evidence="2" id="KW-0689">Ribosomal protein</keyword>
<proteinExistence type="inferred from homology"/>
<organism evidence="5">
    <name type="scientific">Dunaliella tertiolecta</name>
    <name type="common">Green alga</name>
    <dbReference type="NCBI Taxonomy" id="3047"/>
    <lineage>
        <taxon>Eukaryota</taxon>
        <taxon>Viridiplantae</taxon>
        <taxon>Chlorophyta</taxon>
        <taxon>core chlorophytes</taxon>
        <taxon>Chlorophyceae</taxon>
        <taxon>CS clade</taxon>
        <taxon>Chlamydomonadales</taxon>
        <taxon>Dunaliellaceae</taxon>
        <taxon>Dunaliella</taxon>
    </lineage>
</organism>
<evidence type="ECO:0008006" key="6">
    <source>
        <dbReference type="Google" id="ProtNLM"/>
    </source>
</evidence>
<dbReference type="GO" id="GO:0005840">
    <property type="term" value="C:ribosome"/>
    <property type="evidence" value="ECO:0007669"/>
    <property type="project" value="UniProtKB-KW"/>
</dbReference>
<name>A0A7S3VJ66_DUNTE</name>
<evidence type="ECO:0000256" key="1">
    <source>
        <dbReference type="ARBA" id="ARBA00006194"/>
    </source>
</evidence>
<dbReference type="PANTHER" id="PTHR11759">
    <property type="entry name" value="40S RIBOSOMAL PROTEIN S14/30S RIBOSOMAL PROTEIN S11"/>
    <property type="match status" value="1"/>
</dbReference>
<gene>
    <name evidence="5" type="ORF">DTER00134_LOCUS3374</name>
</gene>
<dbReference type="GO" id="GO:0006412">
    <property type="term" value="P:translation"/>
    <property type="evidence" value="ECO:0007669"/>
    <property type="project" value="InterPro"/>
</dbReference>
<comment type="similarity">
    <text evidence="1">Belongs to the universal ribosomal protein uS11 family.</text>
</comment>
<dbReference type="Pfam" id="PF00411">
    <property type="entry name" value="Ribosomal_S11"/>
    <property type="match status" value="1"/>
</dbReference>
<dbReference type="SUPFAM" id="SSF53137">
    <property type="entry name" value="Translational machinery components"/>
    <property type="match status" value="1"/>
</dbReference>
<evidence type="ECO:0000256" key="2">
    <source>
        <dbReference type="ARBA" id="ARBA00022980"/>
    </source>
</evidence>
<sequence>MLPQLARRLGLSLGPSACNAWAPSAVCASRQPLAVLWPPVFSSSSFLEGQQRVCISSSPALHASEEQQEAGSSAAVAAPQEEAGGGAAAATRSSSGSSTSTSSRSDGVSSGFRRVRSQLDASQGALQGIIHITNSFNNIIVALTDNAGNLKSLVSAGHVGFKNARKSQPAAAEKAADELARRALNLGYSTVVVKMKGAGSNKQVAVQSLHAAGLRIKTLMDVTGIPYNGCRAPKRRRV</sequence>
<feature type="region of interest" description="Disordered" evidence="4">
    <location>
        <begin position="64"/>
        <end position="111"/>
    </location>
</feature>
<evidence type="ECO:0000256" key="4">
    <source>
        <dbReference type="SAM" id="MobiDB-lite"/>
    </source>
</evidence>
<reference evidence="5" key="1">
    <citation type="submission" date="2021-01" db="EMBL/GenBank/DDBJ databases">
        <authorList>
            <person name="Corre E."/>
            <person name="Pelletier E."/>
            <person name="Niang G."/>
            <person name="Scheremetjew M."/>
            <person name="Finn R."/>
            <person name="Kale V."/>
            <person name="Holt S."/>
            <person name="Cochrane G."/>
            <person name="Meng A."/>
            <person name="Brown T."/>
            <person name="Cohen L."/>
        </authorList>
    </citation>
    <scope>NUCLEOTIDE SEQUENCE</scope>
    <source>
        <strain evidence="5">CCMP1320</strain>
    </source>
</reference>